<keyword evidence="3" id="KW-1185">Reference proteome</keyword>
<dbReference type="Proteomes" id="UP000019373">
    <property type="component" value="Unassembled WGS sequence"/>
</dbReference>
<name>U1GD26_ENDPU</name>
<protein>
    <submittedName>
        <fullName evidence="2">Uncharacterized protein</fullName>
    </submittedName>
</protein>
<sequence length="102" mass="11496">MCQLLITHFNGCPHIDHIPGEQHEIPIYCPNIVFVEGGISTKHEACWVCRYTAARGEQVQEEGGREGAVNSTREEEGEQKGEGEQKEEEQGNRRGEEQEKTT</sequence>
<reference evidence="3" key="1">
    <citation type="journal article" date="2014" name="BMC Genomics">
        <title>Genome characteristics reveal the impact of lichenization on lichen-forming fungus Endocarpon pusillum Hedwig (Verrucariales, Ascomycota).</title>
        <authorList>
            <person name="Wang Y.-Y."/>
            <person name="Liu B."/>
            <person name="Zhang X.-Y."/>
            <person name="Zhou Q.-M."/>
            <person name="Zhang T."/>
            <person name="Li H."/>
            <person name="Yu Y.-F."/>
            <person name="Zhang X.-L."/>
            <person name="Hao X.-Y."/>
            <person name="Wang M."/>
            <person name="Wang L."/>
            <person name="Wei J.-C."/>
        </authorList>
    </citation>
    <scope>NUCLEOTIDE SEQUENCE [LARGE SCALE GENOMIC DNA]</scope>
    <source>
        <strain evidence="3">Z07020 / HMAS-L-300199</strain>
    </source>
</reference>
<evidence type="ECO:0000313" key="3">
    <source>
        <dbReference type="Proteomes" id="UP000019373"/>
    </source>
</evidence>
<proteinExistence type="predicted"/>
<dbReference type="AlphaFoldDB" id="U1GD26"/>
<feature type="compositionally biased region" description="Basic and acidic residues" evidence="1">
    <location>
        <begin position="72"/>
        <end position="102"/>
    </location>
</feature>
<feature type="region of interest" description="Disordered" evidence="1">
    <location>
        <begin position="57"/>
        <end position="102"/>
    </location>
</feature>
<dbReference type="RefSeq" id="XP_007804858.1">
    <property type="nucleotide sequence ID" value="XM_007806667.1"/>
</dbReference>
<dbReference type="EMBL" id="KE721402">
    <property type="protein sequence ID" value="ERF69601.1"/>
    <property type="molecule type" value="Genomic_DNA"/>
</dbReference>
<dbReference type="HOGENOM" id="CLU_2277470_0_0_1"/>
<evidence type="ECO:0000313" key="2">
    <source>
        <dbReference type="EMBL" id="ERF69601.1"/>
    </source>
</evidence>
<dbReference type="GeneID" id="19236985"/>
<accession>U1GD26</accession>
<dbReference type="OrthoDB" id="10383288at2759"/>
<gene>
    <name evidence="2" type="ORF">EPUS_01931</name>
</gene>
<evidence type="ECO:0000256" key="1">
    <source>
        <dbReference type="SAM" id="MobiDB-lite"/>
    </source>
</evidence>
<organism evidence="2 3">
    <name type="scientific">Endocarpon pusillum (strain Z07020 / HMAS-L-300199)</name>
    <name type="common">Lichen-forming fungus</name>
    <dbReference type="NCBI Taxonomy" id="1263415"/>
    <lineage>
        <taxon>Eukaryota</taxon>
        <taxon>Fungi</taxon>
        <taxon>Dikarya</taxon>
        <taxon>Ascomycota</taxon>
        <taxon>Pezizomycotina</taxon>
        <taxon>Eurotiomycetes</taxon>
        <taxon>Chaetothyriomycetidae</taxon>
        <taxon>Verrucariales</taxon>
        <taxon>Verrucariaceae</taxon>
        <taxon>Endocarpon</taxon>
    </lineage>
</organism>